<organism evidence="1 2">
    <name type="scientific">Natrialba magadii (strain ATCC 43099 / DSM 3394 / CCM 3739 / CIP 104546 / IAM 13178 / JCM 8861 / NBRC 102185 / NCIMB 2190 / MS3)</name>
    <name type="common">Natronobacterium magadii</name>
    <dbReference type="NCBI Taxonomy" id="547559"/>
    <lineage>
        <taxon>Archaea</taxon>
        <taxon>Methanobacteriati</taxon>
        <taxon>Methanobacteriota</taxon>
        <taxon>Stenosarchaea group</taxon>
        <taxon>Halobacteria</taxon>
        <taxon>Halobacteriales</taxon>
        <taxon>Natrialbaceae</taxon>
        <taxon>Natrialba</taxon>
    </lineage>
</organism>
<dbReference type="OrthoDB" id="169988at2157"/>
<name>D3T082_NATMM</name>
<dbReference type="AlphaFoldDB" id="D3T082"/>
<dbReference type="STRING" id="547559.Nmag_0856"/>
<dbReference type="Proteomes" id="UP000001879">
    <property type="component" value="Chromosome"/>
</dbReference>
<reference evidence="2" key="1">
    <citation type="submission" date="2010-02" db="EMBL/GenBank/DDBJ databases">
        <title>Complete sequence of chromosome of Natrialba magadii ATCC 43099.</title>
        <authorList>
            <consortium name="US DOE Joint Genome Institute"/>
            <person name="Lucas S."/>
            <person name="Copeland A."/>
            <person name="Lapidus A."/>
            <person name="Cheng J.-F."/>
            <person name="Bruce D."/>
            <person name="Goodwin L."/>
            <person name="Pitluck S."/>
            <person name="Davenport K."/>
            <person name="Saunders E."/>
            <person name="Detter J.C."/>
            <person name="Han C."/>
            <person name="Tapia R."/>
            <person name="Land M."/>
            <person name="Hauser L."/>
            <person name="Kyrpides N."/>
            <person name="Mikhailova N."/>
            <person name="De Castro R.E."/>
            <person name="Maupin-Furlow J.A."/>
            <person name="Woyke T."/>
        </authorList>
    </citation>
    <scope>NUCLEOTIDE SEQUENCE [LARGE SCALE GENOMIC DNA]</scope>
    <source>
        <strain evidence="2">ATCC 43099 / DSM 3394 / CCM 3739 / CIP 104546 / IAM 13178 / JCM 8861 / NBRC 102185 / NCIMB 2190 / MS3</strain>
    </source>
</reference>
<protein>
    <submittedName>
        <fullName evidence="1">Uncharacterized protein</fullName>
    </submittedName>
</protein>
<dbReference type="HOGENOM" id="CLU_110563_0_0_2"/>
<dbReference type="PROSITE" id="PS51257">
    <property type="entry name" value="PROKAR_LIPOPROTEIN"/>
    <property type="match status" value="1"/>
</dbReference>
<sequence length="191" mass="21408">MNRRQYLASATGVAIVGLSGCLQILASGEISPSREPESVPSSLDCNDNDFDRLSNRGTGEVGDAGSFSLRVNDTSFRYGDTVEITLRNTSFTSEYTATRDHYNFLVYTDAGWEEVRGVIEGNMDYIDVERRHRPGTVYEWTFELTDSGLVDDDDVLTVCPSLSSGRYRFVYFGTTEPVAVEFDLYRDDQNI</sequence>
<dbReference type="KEGG" id="nmg:Nmag_0856"/>
<evidence type="ECO:0000313" key="2">
    <source>
        <dbReference type="Proteomes" id="UP000001879"/>
    </source>
</evidence>
<dbReference type="eggNOG" id="arCOG07571">
    <property type="taxonomic scope" value="Archaea"/>
</dbReference>
<gene>
    <name evidence="1" type="ordered locus">Nmag_0856</name>
</gene>
<keyword evidence="2" id="KW-1185">Reference proteome</keyword>
<evidence type="ECO:0000313" key="1">
    <source>
        <dbReference type="EMBL" id="ADD04440.1"/>
    </source>
</evidence>
<dbReference type="PaxDb" id="547559-Nmag_0856"/>
<dbReference type="EMBL" id="CP001932">
    <property type="protein sequence ID" value="ADD04440.1"/>
    <property type="molecule type" value="Genomic_DNA"/>
</dbReference>
<dbReference type="eggNOG" id="arCOG04511">
    <property type="taxonomic scope" value="Archaea"/>
</dbReference>
<proteinExistence type="predicted"/>
<dbReference type="GeneID" id="58983524"/>
<accession>D3T082</accession>
<reference evidence="1 2" key="2">
    <citation type="journal article" date="2012" name="BMC Genomics">
        <title>A comparative genomics perspective on the genetic content of the alkaliphilic haloarchaeon Natrialba magadii ATCC 43099T.</title>
        <authorList>
            <person name="Siddaramappa S."/>
            <person name="Challacombe J.F."/>
            <person name="Decastro R.E."/>
            <person name="Pfeiffer F."/>
            <person name="Sastre D.E."/>
            <person name="Gimenez M.I."/>
            <person name="Paggi R.A."/>
            <person name="Detter J.C."/>
            <person name="Davenport K.W."/>
            <person name="Goodwin L.A."/>
            <person name="Kyrpides N."/>
            <person name="Tapia R."/>
            <person name="Pitluck S."/>
            <person name="Lucas S."/>
            <person name="Woyke T."/>
            <person name="Maupin-Furlow J.A."/>
        </authorList>
    </citation>
    <scope>NUCLEOTIDE SEQUENCE [LARGE SCALE GENOMIC DNA]</scope>
    <source>
        <strain evidence="2">ATCC 43099 / DSM 3394 / CCM 3739 / CIP 104546 / IAM 13178 / JCM 8861 / NBRC 102185 / NCIMB 2190 / MS3</strain>
    </source>
</reference>
<dbReference type="RefSeq" id="WP_012996427.1">
    <property type="nucleotide sequence ID" value="NC_013922.1"/>
</dbReference>